<dbReference type="PATRIC" id="fig|1217629.3.peg.3010"/>
<sequence length="57" mass="6253">MLEINKPLDQLVAGNSLNLTAINDEVTSLSVSFPLDKLSITDFLDLQVNTQLLNHSV</sequence>
<name>N9J9G4_ACIBA</name>
<dbReference type="RefSeq" id="WP_005139768.1">
    <property type="nucleotide sequence ID" value="NZ_KB849947.1"/>
</dbReference>
<organism evidence="1 2">
    <name type="scientific">Acinetobacter baumannii NIPH 80</name>
    <dbReference type="NCBI Taxonomy" id="1217629"/>
    <lineage>
        <taxon>Bacteria</taxon>
        <taxon>Pseudomonadati</taxon>
        <taxon>Pseudomonadota</taxon>
        <taxon>Gammaproteobacteria</taxon>
        <taxon>Moraxellales</taxon>
        <taxon>Moraxellaceae</taxon>
        <taxon>Acinetobacter</taxon>
        <taxon>Acinetobacter calcoaceticus/baumannii complex</taxon>
    </lineage>
</organism>
<dbReference type="EMBL" id="APRE01000067">
    <property type="protein sequence ID" value="ENW68298.1"/>
    <property type="molecule type" value="Genomic_DNA"/>
</dbReference>
<evidence type="ECO:0000313" key="1">
    <source>
        <dbReference type="EMBL" id="ENW68298.1"/>
    </source>
</evidence>
<proteinExistence type="predicted"/>
<dbReference type="HOGENOM" id="CLU_2985964_0_0_6"/>
<accession>N9J9G4</accession>
<reference evidence="1 2" key="1">
    <citation type="submission" date="2013-02" db="EMBL/GenBank/DDBJ databases">
        <title>The Genome Sequence of Acinetobacter baumannii NIPH 80.</title>
        <authorList>
            <consortium name="The Broad Institute Genome Sequencing Platform"/>
            <consortium name="The Broad Institute Genome Sequencing Center for Infectious Disease"/>
            <person name="Cerqueira G."/>
            <person name="Feldgarden M."/>
            <person name="Courvalin P."/>
            <person name="Perichon B."/>
            <person name="Grillot-Courvalin C."/>
            <person name="Clermont D."/>
            <person name="Rocha E."/>
            <person name="Yoon E.-J."/>
            <person name="Nemec A."/>
            <person name="Walker B."/>
            <person name="Young S.K."/>
            <person name="Zeng Q."/>
            <person name="Gargeya S."/>
            <person name="Fitzgerald M."/>
            <person name="Haas B."/>
            <person name="Abouelleil A."/>
            <person name="Alvarado L."/>
            <person name="Arachchi H.M."/>
            <person name="Berlin A.M."/>
            <person name="Chapman S.B."/>
            <person name="Dewar J."/>
            <person name="Goldberg J."/>
            <person name="Griggs A."/>
            <person name="Gujja S."/>
            <person name="Hansen M."/>
            <person name="Howarth C."/>
            <person name="Imamovic A."/>
            <person name="Larimer J."/>
            <person name="McCowan C."/>
            <person name="Murphy C."/>
            <person name="Neiman D."/>
            <person name="Pearson M."/>
            <person name="Priest M."/>
            <person name="Roberts A."/>
            <person name="Saif S."/>
            <person name="Shea T."/>
            <person name="Sisk P."/>
            <person name="Sykes S."/>
            <person name="Wortman J."/>
            <person name="Nusbaum C."/>
            <person name="Birren B."/>
        </authorList>
    </citation>
    <scope>NUCLEOTIDE SEQUENCE [LARGE SCALE GENOMIC DNA]</scope>
    <source>
        <strain evidence="1 2">NIPH 80</strain>
    </source>
</reference>
<dbReference type="Proteomes" id="UP000013021">
    <property type="component" value="Unassembled WGS sequence"/>
</dbReference>
<comment type="caution">
    <text evidence="1">The sequence shown here is derived from an EMBL/GenBank/DDBJ whole genome shotgun (WGS) entry which is preliminary data.</text>
</comment>
<gene>
    <name evidence="1" type="ORF">F913_03099</name>
</gene>
<protein>
    <submittedName>
        <fullName evidence="1">Uncharacterized protein</fullName>
    </submittedName>
</protein>
<dbReference type="AlphaFoldDB" id="N9J9G4"/>
<evidence type="ECO:0000313" key="2">
    <source>
        <dbReference type="Proteomes" id="UP000013021"/>
    </source>
</evidence>